<dbReference type="RefSeq" id="WP_343758159.1">
    <property type="nucleotide sequence ID" value="NZ_BAAACG010000001.1"/>
</dbReference>
<dbReference type="EMBL" id="BAAACG010000001">
    <property type="protein sequence ID" value="GAA0732932.1"/>
    <property type="molecule type" value="Genomic_DNA"/>
</dbReference>
<dbReference type="InterPro" id="IPR036291">
    <property type="entry name" value="NAD(P)-bd_dom_sf"/>
</dbReference>
<keyword evidence="5" id="KW-1185">Reference proteome</keyword>
<feature type="domain" description="Opine dehydrogenase" evidence="3">
    <location>
        <begin position="185"/>
        <end position="328"/>
    </location>
</feature>
<sequence length="361" mass="39780">MNKNLKWAIIGAGNGGQSVSGHLGLMGFDVKIYDIFKEPIDIINKQGGIFLEGAVEGFGKVHATNNLDEAVSNADIVMVIAPALAHNDIAKACAPYLKDGQVVVLHPGATFGALAFRKVLLDENCTADITIAETSTLIYACRAIKIGTARILGIKDRLQVATLPAVRTKKVVELLRCAYPQIEPLPNVMLTSLDNTNPIIHPAATLLNTSMIESGKEWLFYWDGITKSVGDLIEELDNERLNIAKKLGYEMDAIKDQYRVEYHAEGKNISEIFRNTKAYEGVYGQKSLDTRYITEDIPMGLVPFISLGKKLGLKVERMELIAKLCEFMLHKDLTSNARSLENLGLSNMTIDEIMKLIIEGE</sequence>
<gene>
    <name evidence="4" type="ORF">GCM10008906_03190</name>
</gene>
<dbReference type="Pfam" id="PF02317">
    <property type="entry name" value="Octopine_DH"/>
    <property type="match status" value="1"/>
</dbReference>
<evidence type="ECO:0000259" key="3">
    <source>
        <dbReference type="Pfam" id="PF02317"/>
    </source>
</evidence>
<comment type="caution">
    <text evidence="4">The sequence shown here is derived from an EMBL/GenBank/DDBJ whole genome shotgun (WGS) entry which is preliminary data.</text>
</comment>
<dbReference type="PANTHER" id="PTHR38015:SF1">
    <property type="entry name" value="OPINE DEHYDROGENASE DOMAIN-CONTAINING PROTEIN"/>
    <property type="match status" value="1"/>
</dbReference>
<evidence type="ECO:0000256" key="1">
    <source>
        <dbReference type="ARBA" id="ARBA00023002"/>
    </source>
</evidence>
<evidence type="ECO:0000313" key="5">
    <source>
        <dbReference type="Proteomes" id="UP001501510"/>
    </source>
</evidence>
<organism evidence="4 5">
    <name type="scientific">Clostridium oceanicum</name>
    <dbReference type="NCBI Taxonomy" id="1543"/>
    <lineage>
        <taxon>Bacteria</taxon>
        <taxon>Bacillati</taxon>
        <taxon>Bacillota</taxon>
        <taxon>Clostridia</taxon>
        <taxon>Eubacteriales</taxon>
        <taxon>Clostridiaceae</taxon>
        <taxon>Clostridium</taxon>
    </lineage>
</organism>
<dbReference type="SUPFAM" id="SSF51735">
    <property type="entry name" value="NAD(P)-binding Rossmann-fold domains"/>
    <property type="match status" value="1"/>
</dbReference>
<dbReference type="PANTHER" id="PTHR38015">
    <property type="entry name" value="BLR6086 PROTEIN"/>
    <property type="match status" value="1"/>
</dbReference>
<feature type="domain" description="Glycerol-3-phosphate dehydrogenase NAD-dependent N-terminal" evidence="2">
    <location>
        <begin position="8"/>
        <end position="104"/>
    </location>
</feature>
<dbReference type="InterPro" id="IPR008927">
    <property type="entry name" value="6-PGluconate_DH-like_C_sf"/>
</dbReference>
<dbReference type="Gene3D" id="1.10.1040.10">
    <property type="entry name" value="N-(1-d-carboxylethyl)-l-norvaline Dehydrogenase, domain 2"/>
    <property type="match status" value="1"/>
</dbReference>
<reference evidence="5" key="1">
    <citation type="journal article" date="2019" name="Int. J. Syst. Evol. Microbiol.">
        <title>The Global Catalogue of Microorganisms (GCM) 10K type strain sequencing project: providing services to taxonomists for standard genome sequencing and annotation.</title>
        <authorList>
            <consortium name="The Broad Institute Genomics Platform"/>
            <consortium name="The Broad Institute Genome Sequencing Center for Infectious Disease"/>
            <person name="Wu L."/>
            <person name="Ma J."/>
        </authorList>
    </citation>
    <scope>NUCLEOTIDE SEQUENCE [LARGE SCALE GENOMIC DNA]</scope>
    <source>
        <strain evidence="5">JCM 1407</strain>
    </source>
</reference>
<evidence type="ECO:0000313" key="4">
    <source>
        <dbReference type="EMBL" id="GAA0732932.1"/>
    </source>
</evidence>
<dbReference type="SUPFAM" id="SSF48179">
    <property type="entry name" value="6-phosphogluconate dehydrogenase C-terminal domain-like"/>
    <property type="match status" value="1"/>
</dbReference>
<dbReference type="InterPro" id="IPR051729">
    <property type="entry name" value="Opine/Lysopine_DH"/>
</dbReference>
<dbReference type="InterPro" id="IPR003421">
    <property type="entry name" value="Opine_DH"/>
</dbReference>
<keyword evidence="1" id="KW-0560">Oxidoreductase</keyword>
<evidence type="ECO:0000259" key="2">
    <source>
        <dbReference type="Pfam" id="PF01210"/>
    </source>
</evidence>
<dbReference type="Proteomes" id="UP001501510">
    <property type="component" value="Unassembled WGS sequence"/>
</dbReference>
<protein>
    <submittedName>
        <fullName evidence="4">NAD/NADP-dependent octopine/nopaline dehydrogenase family protein</fullName>
    </submittedName>
</protein>
<name>A0ABP3UK67_9CLOT</name>
<accession>A0ABP3UK67</accession>
<proteinExistence type="predicted"/>
<dbReference type="InterPro" id="IPR011128">
    <property type="entry name" value="G3P_DH_NAD-dep_N"/>
</dbReference>
<dbReference type="Gene3D" id="3.40.50.720">
    <property type="entry name" value="NAD(P)-binding Rossmann-like Domain"/>
    <property type="match status" value="1"/>
</dbReference>
<dbReference type="InterPro" id="IPR013328">
    <property type="entry name" value="6PGD_dom2"/>
</dbReference>
<dbReference type="Pfam" id="PF01210">
    <property type="entry name" value="NAD_Gly3P_dh_N"/>
    <property type="match status" value="1"/>
</dbReference>